<name>A0A914D8P6_9BILA</name>
<organism evidence="2 3">
    <name type="scientific">Acrobeloides nanus</name>
    <dbReference type="NCBI Taxonomy" id="290746"/>
    <lineage>
        <taxon>Eukaryota</taxon>
        <taxon>Metazoa</taxon>
        <taxon>Ecdysozoa</taxon>
        <taxon>Nematoda</taxon>
        <taxon>Chromadorea</taxon>
        <taxon>Rhabditida</taxon>
        <taxon>Tylenchina</taxon>
        <taxon>Cephalobomorpha</taxon>
        <taxon>Cephaloboidea</taxon>
        <taxon>Cephalobidae</taxon>
        <taxon>Acrobeloides</taxon>
    </lineage>
</organism>
<feature type="chain" id="PRO_5038056378" evidence="1">
    <location>
        <begin position="19"/>
        <end position="248"/>
    </location>
</feature>
<dbReference type="SUPFAM" id="SSF51445">
    <property type="entry name" value="(Trans)glycosidases"/>
    <property type="match status" value="1"/>
</dbReference>
<sequence length="248" mass="28180">MFLIPVLLLAIFNCGVFGRARWTEDQAKAWFNSQPYIMGTEYMASYAVNQLEMFQAETFNPDLIDKELALYGQLGMNTIRVFMIDLAYNIDPTGFKNRVNTLVEISAKYGIKPTLLFFTPSVIKNPTPGKQPKPDPGLVSSRWAETPSRDTLLNPSTWPQLETYVKDVVGTFANDSRVLMWDIWNEPDSPWFLNATEMQFLNQAIPLAFEWARSMNPIQPLTSSIFHGLDGVTPMIQINNSDVVSFHK</sequence>
<evidence type="ECO:0000256" key="1">
    <source>
        <dbReference type="SAM" id="SignalP"/>
    </source>
</evidence>
<protein>
    <submittedName>
        <fullName evidence="3">Glycoside hydrolase family 5 domain-containing protein</fullName>
    </submittedName>
</protein>
<feature type="signal peptide" evidence="1">
    <location>
        <begin position="1"/>
        <end position="18"/>
    </location>
</feature>
<evidence type="ECO:0000313" key="3">
    <source>
        <dbReference type="WBParaSite" id="ACRNAN_scaffold2116.g33102.t1"/>
    </source>
</evidence>
<proteinExistence type="predicted"/>
<dbReference type="InterPro" id="IPR017853">
    <property type="entry name" value="GH"/>
</dbReference>
<dbReference type="Proteomes" id="UP000887540">
    <property type="component" value="Unplaced"/>
</dbReference>
<accession>A0A914D8P6</accession>
<dbReference type="WBParaSite" id="ACRNAN_scaffold2116.g33102.t1">
    <property type="protein sequence ID" value="ACRNAN_scaffold2116.g33102.t1"/>
    <property type="gene ID" value="ACRNAN_scaffold2116.g33102"/>
</dbReference>
<dbReference type="AlphaFoldDB" id="A0A914D8P6"/>
<reference evidence="3" key="1">
    <citation type="submission" date="2022-11" db="UniProtKB">
        <authorList>
            <consortium name="WormBaseParasite"/>
        </authorList>
    </citation>
    <scope>IDENTIFICATION</scope>
</reference>
<keyword evidence="2" id="KW-1185">Reference proteome</keyword>
<evidence type="ECO:0000313" key="2">
    <source>
        <dbReference type="Proteomes" id="UP000887540"/>
    </source>
</evidence>
<dbReference type="Gene3D" id="3.20.20.80">
    <property type="entry name" value="Glycosidases"/>
    <property type="match status" value="1"/>
</dbReference>
<keyword evidence="1" id="KW-0732">Signal</keyword>